<evidence type="ECO:0000313" key="1">
    <source>
        <dbReference type="EMBL" id="CCX34063.1"/>
    </source>
</evidence>
<gene>
    <name evidence="1" type="ORF">PCON_02541</name>
</gene>
<dbReference type="AlphaFoldDB" id="U4LWT8"/>
<keyword evidence="2" id="KW-1185">Reference proteome</keyword>
<dbReference type="Proteomes" id="UP000018144">
    <property type="component" value="Unassembled WGS sequence"/>
</dbReference>
<organism evidence="1 2">
    <name type="scientific">Pyronema omphalodes (strain CBS 100304)</name>
    <name type="common">Pyronema confluens</name>
    <dbReference type="NCBI Taxonomy" id="1076935"/>
    <lineage>
        <taxon>Eukaryota</taxon>
        <taxon>Fungi</taxon>
        <taxon>Dikarya</taxon>
        <taxon>Ascomycota</taxon>
        <taxon>Pezizomycotina</taxon>
        <taxon>Pezizomycetes</taxon>
        <taxon>Pezizales</taxon>
        <taxon>Pyronemataceae</taxon>
        <taxon>Pyronema</taxon>
    </lineage>
</organism>
<proteinExistence type="predicted"/>
<dbReference type="EMBL" id="HF936296">
    <property type="protein sequence ID" value="CCX34063.1"/>
    <property type="molecule type" value="Genomic_DNA"/>
</dbReference>
<name>U4LWT8_PYROM</name>
<accession>U4LWT8</accession>
<protein>
    <submittedName>
        <fullName evidence="1">Uncharacterized protein</fullName>
    </submittedName>
</protein>
<sequence length="46" mass="5167">MKQLTISPSLEPNTSSLWTTLVSGTLSLGYRLPTGLAWFLLKYHDE</sequence>
<reference evidence="1 2" key="1">
    <citation type="journal article" date="2013" name="PLoS Genet.">
        <title>The genome and development-dependent transcriptomes of Pyronema confluens: a window into fungal evolution.</title>
        <authorList>
            <person name="Traeger S."/>
            <person name="Altegoer F."/>
            <person name="Freitag M."/>
            <person name="Gabaldon T."/>
            <person name="Kempken F."/>
            <person name="Kumar A."/>
            <person name="Marcet-Houben M."/>
            <person name="Poggeler S."/>
            <person name="Stajich J.E."/>
            <person name="Nowrousian M."/>
        </authorList>
    </citation>
    <scope>NUCLEOTIDE SEQUENCE [LARGE SCALE GENOMIC DNA]</scope>
    <source>
        <strain evidence="2">CBS 100304</strain>
        <tissue evidence="1">Vegetative mycelium</tissue>
    </source>
</reference>
<evidence type="ECO:0000313" key="2">
    <source>
        <dbReference type="Proteomes" id="UP000018144"/>
    </source>
</evidence>